<dbReference type="Pfam" id="PF01202">
    <property type="entry name" value="SKI"/>
    <property type="match status" value="1"/>
</dbReference>
<proteinExistence type="predicted"/>
<dbReference type="RefSeq" id="WP_251799916.1">
    <property type="nucleotide sequence ID" value="NZ_JAMQOL010000029.1"/>
</dbReference>
<protein>
    <recommendedName>
        <fullName evidence="3">Shikimate kinase</fullName>
    </recommendedName>
</protein>
<evidence type="ECO:0000313" key="1">
    <source>
        <dbReference type="EMBL" id="MCM4080108.1"/>
    </source>
</evidence>
<organism evidence="1 2">
    <name type="scientific">Paractinoplanes hotanensis</name>
    <dbReference type="NCBI Taxonomy" id="2906497"/>
    <lineage>
        <taxon>Bacteria</taxon>
        <taxon>Bacillati</taxon>
        <taxon>Actinomycetota</taxon>
        <taxon>Actinomycetes</taxon>
        <taxon>Micromonosporales</taxon>
        <taxon>Micromonosporaceae</taxon>
        <taxon>Paractinoplanes</taxon>
    </lineage>
</organism>
<gene>
    <name evidence="1" type="ORF">LXN57_21235</name>
</gene>
<dbReference type="SUPFAM" id="SSF52540">
    <property type="entry name" value="P-loop containing nucleoside triphosphate hydrolases"/>
    <property type="match status" value="1"/>
</dbReference>
<name>A0ABT0Y246_9ACTN</name>
<evidence type="ECO:0000313" key="2">
    <source>
        <dbReference type="Proteomes" id="UP001523216"/>
    </source>
</evidence>
<dbReference type="Gene3D" id="3.40.50.300">
    <property type="entry name" value="P-loop containing nucleotide triphosphate hydrolases"/>
    <property type="match status" value="1"/>
</dbReference>
<evidence type="ECO:0008006" key="3">
    <source>
        <dbReference type="Google" id="ProtNLM"/>
    </source>
</evidence>
<keyword evidence="2" id="KW-1185">Reference proteome</keyword>
<comment type="caution">
    <text evidence="1">The sequence shown here is derived from an EMBL/GenBank/DDBJ whole genome shotgun (WGS) entry which is preliminary data.</text>
</comment>
<dbReference type="Proteomes" id="UP001523216">
    <property type="component" value="Unassembled WGS sequence"/>
</dbReference>
<accession>A0ABT0Y246</accession>
<dbReference type="EMBL" id="JAMQOL010000029">
    <property type="protein sequence ID" value="MCM4080108.1"/>
    <property type="molecule type" value="Genomic_DNA"/>
</dbReference>
<reference evidence="1 2" key="1">
    <citation type="submission" date="2022-06" db="EMBL/GenBank/DDBJ databases">
        <title>Actinoplanes abujensis sp. nov., isolated from Nigerian arid soil.</title>
        <authorList>
            <person name="Ding P."/>
        </authorList>
    </citation>
    <scope>NUCLEOTIDE SEQUENCE [LARGE SCALE GENOMIC DNA]</scope>
    <source>
        <strain evidence="2">TRM88002</strain>
    </source>
</reference>
<dbReference type="InterPro" id="IPR031322">
    <property type="entry name" value="Shikimate/glucono_kinase"/>
</dbReference>
<sequence>MDVYWIGGGSGAGKSTVARRLAARHGLRLYDTDAVMTEHARRSDPATSPHLAAFLAMSMDQRWLRPPRVMLDTFHWFRGEAFDLILDDLAALPDGPPVIAEGFRLLPGLVPHPGRAVWLLPTPQFRRAAFDSRGSTWRIAARTSDPERALAGLLERDGLFTDRLRATTREQGLTAIDVEPGLSEDDLTALVEDALGLKESDPGHHRKA</sequence>
<dbReference type="InterPro" id="IPR027417">
    <property type="entry name" value="P-loop_NTPase"/>
</dbReference>